<gene>
    <name evidence="2" type="ORF">MRATA1EN1_LOCUS8986</name>
</gene>
<dbReference type="Proteomes" id="UP001176941">
    <property type="component" value="Chromosome 19"/>
</dbReference>
<feature type="region of interest" description="Disordered" evidence="1">
    <location>
        <begin position="45"/>
        <end position="80"/>
    </location>
</feature>
<proteinExistence type="predicted"/>
<evidence type="ECO:0000256" key="1">
    <source>
        <dbReference type="SAM" id="MobiDB-lite"/>
    </source>
</evidence>
<dbReference type="EMBL" id="OX459955">
    <property type="protein sequence ID" value="CAI9160024.1"/>
    <property type="molecule type" value="Genomic_DNA"/>
</dbReference>
<evidence type="ECO:0000313" key="3">
    <source>
        <dbReference type="Proteomes" id="UP001176941"/>
    </source>
</evidence>
<keyword evidence="3" id="KW-1185">Reference proteome</keyword>
<sequence>MPVRASLSSSPLTTSTESRALPAWHCHQATLGPVSARQDLAPRALSPSPAFLPPRFHSPARGPSLGALTADPSTFSTGPAPRAHPFLSMRSLPPGATRSLPAVVPGSPNVATTGWERGGPVHLSGFSLQGLLDGCPLRDASQHLAPLYVPLLSSQPSDQLRCSCPPAAPLVPTPALGTRALPPQDPAQPPGPSWTFGDWDGLRCCSPSRPPGGSTGTRKPACGWGCREPRSASRRLHAAKEQSGHRVPRPTVTRLLESSEDGAPGERAETDETATATGLLRPVSTLCALGGCSLSRWTG</sequence>
<evidence type="ECO:0000313" key="2">
    <source>
        <dbReference type="EMBL" id="CAI9160024.1"/>
    </source>
</evidence>
<accession>A0ABN8YER2</accession>
<name>A0ABN8YER2_RANTA</name>
<feature type="region of interest" description="Disordered" evidence="1">
    <location>
        <begin position="233"/>
        <end position="277"/>
    </location>
</feature>
<reference evidence="2" key="1">
    <citation type="submission" date="2023-04" db="EMBL/GenBank/DDBJ databases">
        <authorList>
            <consortium name="ELIXIR-Norway"/>
        </authorList>
    </citation>
    <scope>NUCLEOTIDE SEQUENCE [LARGE SCALE GENOMIC DNA]</scope>
</reference>
<organism evidence="2 3">
    <name type="scientific">Rangifer tarandus platyrhynchus</name>
    <name type="common">Svalbard reindeer</name>
    <dbReference type="NCBI Taxonomy" id="3082113"/>
    <lineage>
        <taxon>Eukaryota</taxon>
        <taxon>Metazoa</taxon>
        <taxon>Chordata</taxon>
        <taxon>Craniata</taxon>
        <taxon>Vertebrata</taxon>
        <taxon>Euteleostomi</taxon>
        <taxon>Mammalia</taxon>
        <taxon>Eutheria</taxon>
        <taxon>Laurasiatheria</taxon>
        <taxon>Artiodactyla</taxon>
        <taxon>Ruminantia</taxon>
        <taxon>Pecora</taxon>
        <taxon>Cervidae</taxon>
        <taxon>Odocoileinae</taxon>
        <taxon>Rangifer</taxon>
    </lineage>
</organism>
<protein>
    <submittedName>
        <fullName evidence="2">Uncharacterized protein</fullName>
    </submittedName>
</protein>